<dbReference type="Pfam" id="PF13385">
    <property type="entry name" value="Laminin_G_3"/>
    <property type="match status" value="1"/>
</dbReference>
<gene>
    <name evidence="1" type="ORF">SURPRISE13_062</name>
</gene>
<sequence>MELIVHESSLLLKKKVLAPSGSPEALWGAADMFPSNTSVALPLNVAPPGSSSGVSFVSNAPAPIPNAALFTSSNAQIALTNTPYQLHGYADFCVEWWMAVNGPSTIASLWHPGTASGCAWSTSMNMTGVGMSANASVNLATYSEDGLFAVGVWAHCAISRQSTATRIFVNGILKQTTTTSLDFFTGDLPFYLGYRNESVGLGGGGYLAGFRLTRGNARYTQSFTPSTVFQ</sequence>
<proteinExistence type="predicted"/>
<accession>A0AAU7PFJ0</accession>
<organism evidence="1">
    <name type="scientific">Burkholderia phage vB_BgluM-SURPRISE13</name>
    <dbReference type="NCBI Taxonomy" id="3159457"/>
    <lineage>
        <taxon>Viruses</taxon>
    </lineage>
</organism>
<protein>
    <submittedName>
        <fullName evidence="1">Concanavalin A-like lectin/glucanase superfamily protein</fullName>
    </submittedName>
</protein>
<dbReference type="InterPro" id="IPR013320">
    <property type="entry name" value="ConA-like_dom_sf"/>
</dbReference>
<dbReference type="SUPFAM" id="SSF49899">
    <property type="entry name" value="Concanavalin A-like lectins/glucanases"/>
    <property type="match status" value="1"/>
</dbReference>
<reference evidence="1" key="1">
    <citation type="submission" date="2024-05" db="EMBL/GenBank/DDBJ databases">
        <title>Isolation and characterization of the novel Burkholderia jumbo bacteriophage Surprise13.</title>
        <authorList>
            <person name="Supina B.S.I."/>
            <person name="Dennis J."/>
        </authorList>
    </citation>
    <scope>NUCLEOTIDE SEQUENCE</scope>
</reference>
<name>A0AAU7PFJ0_9VIRU</name>
<dbReference type="EMBL" id="PP856017">
    <property type="protein sequence ID" value="XBS47637.1"/>
    <property type="molecule type" value="Genomic_DNA"/>
</dbReference>
<evidence type="ECO:0000313" key="1">
    <source>
        <dbReference type="EMBL" id="XBS47637.1"/>
    </source>
</evidence>
<dbReference type="Gene3D" id="2.60.120.200">
    <property type="match status" value="1"/>
</dbReference>